<comment type="caution">
    <text evidence="8">The sequence shown here is derived from an EMBL/GenBank/DDBJ whole genome shotgun (WGS) entry which is preliminary data.</text>
</comment>
<feature type="compositionally biased region" description="Low complexity" evidence="6">
    <location>
        <begin position="121"/>
        <end position="137"/>
    </location>
</feature>
<dbReference type="OrthoDB" id="1921961at2759"/>
<proteinExistence type="predicted"/>
<dbReference type="AlphaFoldDB" id="A0A200PQM7"/>
<gene>
    <name evidence="8" type="ORF">BVC80_9087g11</name>
</gene>
<feature type="compositionally biased region" description="Low complexity" evidence="6">
    <location>
        <begin position="436"/>
        <end position="448"/>
    </location>
</feature>
<dbReference type="SUPFAM" id="SSF101941">
    <property type="entry name" value="NAC domain"/>
    <property type="match status" value="2"/>
</dbReference>
<feature type="domain" description="NAC" evidence="7">
    <location>
        <begin position="1"/>
        <end position="130"/>
    </location>
</feature>
<dbReference type="PANTHER" id="PTHR31744:SF233">
    <property type="entry name" value="NAC DOMAIN-CONTAINING PROTEIN 72-LIKE"/>
    <property type="match status" value="1"/>
</dbReference>
<dbReference type="Proteomes" id="UP000195402">
    <property type="component" value="Unassembled WGS sequence"/>
</dbReference>
<dbReference type="FunFam" id="2.170.150.80:FF:000005">
    <property type="entry name" value="NAC transcription factor 56"/>
    <property type="match status" value="1"/>
</dbReference>
<dbReference type="OMA" id="WTDETSI"/>
<dbReference type="STRING" id="56857.A0A200PQM7"/>
<evidence type="ECO:0000256" key="1">
    <source>
        <dbReference type="ARBA" id="ARBA00004123"/>
    </source>
</evidence>
<evidence type="ECO:0000256" key="2">
    <source>
        <dbReference type="ARBA" id="ARBA00023015"/>
    </source>
</evidence>
<dbReference type="Gene3D" id="2.170.150.80">
    <property type="entry name" value="NAC domain"/>
    <property type="match status" value="2"/>
</dbReference>
<dbReference type="InterPro" id="IPR003441">
    <property type="entry name" value="NAC-dom"/>
</dbReference>
<feature type="region of interest" description="Disordered" evidence="6">
    <location>
        <begin position="430"/>
        <end position="454"/>
    </location>
</feature>
<dbReference type="InParanoid" id="A0A200PQM7"/>
<keyword evidence="4" id="KW-0804">Transcription</keyword>
<evidence type="ECO:0000256" key="6">
    <source>
        <dbReference type="SAM" id="MobiDB-lite"/>
    </source>
</evidence>
<dbReference type="Pfam" id="PF02365">
    <property type="entry name" value="NAM"/>
    <property type="match status" value="2"/>
</dbReference>
<accession>A0A200PQM7</accession>
<keyword evidence="2" id="KW-0805">Transcription regulation</keyword>
<name>A0A200PQM7_MACCD</name>
<evidence type="ECO:0000256" key="3">
    <source>
        <dbReference type="ARBA" id="ARBA00023125"/>
    </source>
</evidence>
<organism evidence="8 9">
    <name type="scientific">Macleaya cordata</name>
    <name type="common">Five-seeded plume-poppy</name>
    <name type="synonym">Bocconia cordata</name>
    <dbReference type="NCBI Taxonomy" id="56857"/>
    <lineage>
        <taxon>Eukaryota</taxon>
        <taxon>Viridiplantae</taxon>
        <taxon>Streptophyta</taxon>
        <taxon>Embryophyta</taxon>
        <taxon>Tracheophyta</taxon>
        <taxon>Spermatophyta</taxon>
        <taxon>Magnoliopsida</taxon>
        <taxon>Ranunculales</taxon>
        <taxon>Papaveraceae</taxon>
        <taxon>Papaveroideae</taxon>
        <taxon>Macleaya</taxon>
    </lineage>
</organism>
<dbReference type="GO" id="GO:0005634">
    <property type="term" value="C:nucleus"/>
    <property type="evidence" value="ECO:0007669"/>
    <property type="project" value="UniProtKB-SubCell"/>
</dbReference>
<feature type="domain" description="NAC" evidence="7">
    <location>
        <begin position="139"/>
        <end position="300"/>
    </location>
</feature>
<evidence type="ECO:0000313" key="9">
    <source>
        <dbReference type="Proteomes" id="UP000195402"/>
    </source>
</evidence>
<dbReference type="GO" id="GO:0006355">
    <property type="term" value="P:regulation of DNA-templated transcription"/>
    <property type="evidence" value="ECO:0007669"/>
    <property type="project" value="InterPro"/>
</dbReference>
<protein>
    <submittedName>
        <fullName evidence="8">NAC domain</fullName>
    </submittedName>
</protein>
<evidence type="ECO:0000256" key="4">
    <source>
        <dbReference type="ARBA" id="ARBA00023163"/>
    </source>
</evidence>
<evidence type="ECO:0000256" key="5">
    <source>
        <dbReference type="ARBA" id="ARBA00023242"/>
    </source>
</evidence>
<dbReference type="GO" id="GO:0048608">
    <property type="term" value="P:reproductive structure development"/>
    <property type="evidence" value="ECO:0007669"/>
    <property type="project" value="UniProtKB-ARBA"/>
</dbReference>
<keyword evidence="5" id="KW-0539">Nucleus</keyword>
<dbReference type="PROSITE" id="PS51005">
    <property type="entry name" value="NAC"/>
    <property type="match status" value="2"/>
</dbReference>
<reference evidence="8 9" key="1">
    <citation type="journal article" date="2017" name="Mol. Plant">
        <title>The Genome of Medicinal Plant Macleaya cordata Provides New Insights into Benzylisoquinoline Alkaloids Metabolism.</title>
        <authorList>
            <person name="Liu X."/>
            <person name="Liu Y."/>
            <person name="Huang P."/>
            <person name="Ma Y."/>
            <person name="Qing Z."/>
            <person name="Tang Q."/>
            <person name="Cao H."/>
            <person name="Cheng P."/>
            <person name="Zheng Y."/>
            <person name="Yuan Z."/>
            <person name="Zhou Y."/>
            <person name="Liu J."/>
            <person name="Tang Z."/>
            <person name="Zhuo Y."/>
            <person name="Zhang Y."/>
            <person name="Yu L."/>
            <person name="Huang J."/>
            <person name="Yang P."/>
            <person name="Peng Q."/>
            <person name="Zhang J."/>
            <person name="Jiang W."/>
            <person name="Zhang Z."/>
            <person name="Lin K."/>
            <person name="Ro D.K."/>
            <person name="Chen X."/>
            <person name="Xiong X."/>
            <person name="Shang Y."/>
            <person name="Huang S."/>
            <person name="Zeng J."/>
        </authorList>
    </citation>
    <scope>NUCLEOTIDE SEQUENCE [LARGE SCALE GENOMIC DNA]</scope>
    <source>
        <strain evidence="9">cv. BLH2017</strain>
        <tissue evidence="8">Root</tissue>
    </source>
</reference>
<keyword evidence="9" id="KW-1185">Reference proteome</keyword>
<dbReference type="GO" id="GO:0009791">
    <property type="term" value="P:post-embryonic development"/>
    <property type="evidence" value="ECO:0007669"/>
    <property type="project" value="UniProtKB-ARBA"/>
</dbReference>
<dbReference type="EMBL" id="MVGT01004291">
    <property type="protein sequence ID" value="OVA00531.1"/>
    <property type="molecule type" value="Genomic_DNA"/>
</dbReference>
<comment type="subcellular location">
    <subcellularLocation>
        <location evidence="1">Nucleus</location>
    </subcellularLocation>
</comment>
<dbReference type="PANTHER" id="PTHR31744">
    <property type="entry name" value="PROTEIN CUP-SHAPED COTYLEDON 2-RELATED"/>
    <property type="match status" value="1"/>
</dbReference>
<dbReference type="FunCoup" id="A0A200PQM7">
    <property type="interactions" value="85"/>
</dbReference>
<keyword evidence="3" id="KW-0238">DNA-binding</keyword>
<dbReference type="GO" id="GO:0003677">
    <property type="term" value="F:DNA binding"/>
    <property type="evidence" value="ECO:0007669"/>
    <property type="project" value="UniProtKB-KW"/>
</dbReference>
<feature type="region of interest" description="Disordered" evidence="6">
    <location>
        <begin position="120"/>
        <end position="144"/>
    </location>
</feature>
<evidence type="ECO:0000259" key="7">
    <source>
        <dbReference type="PROSITE" id="PS51005"/>
    </source>
</evidence>
<sequence>MTEEGPLTSLNHNTHRTFSLYTFSLYFLTPIYKHLERKAIFGEKEWYFFSPRDRKYPNGSRPNRVAGSGYWKATGTDKIITTEGRKVGIKKALVFYIGKAPKGTKTNWIMHEYRLLENSKKNGSSRSTDSSSGSQQPQLPPGFRFHPTDEELVVHYLKKKASSAPLPVTIIAEVDLYKFDPWELPGKATFGDQEWYFFSPRDRKYPNGARPNRAATSGYWKATGTDKPILTSGGTQKVGVKKALVFYGGKPPKGIKTNWIMHEYRLTDNESSMKPPCINPTAKNTSLRLDDWVLCRIYKKNNSQRSMDKDDSMDDMLASLPPSKFYFQRDLEPKITPRSINCGVMLENDENENFFDGLLSTTDGINPNSAFQFASSSSTSTSTISSSLKPVFSMVPSATETTHTLKRTLPSPYWTDTGFIAPQLAKKFHVNHDDSNNNGNYNSTGDVNDGTNNTMATLLNQLPQVSPMQHQVFGSLGEGFFRQPYQIPGMNWNP</sequence>
<dbReference type="InterPro" id="IPR036093">
    <property type="entry name" value="NAC_dom_sf"/>
</dbReference>
<evidence type="ECO:0000313" key="8">
    <source>
        <dbReference type="EMBL" id="OVA00531.1"/>
    </source>
</evidence>